<evidence type="ECO:0000256" key="4">
    <source>
        <dbReference type="PROSITE-ProRule" id="PRU00433"/>
    </source>
</evidence>
<dbReference type="GO" id="GO:0046872">
    <property type="term" value="F:metal ion binding"/>
    <property type="evidence" value="ECO:0007669"/>
    <property type="project" value="UniProtKB-KW"/>
</dbReference>
<dbReference type="InterPro" id="IPR036909">
    <property type="entry name" value="Cyt_c-like_dom_sf"/>
</dbReference>
<evidence type="ECO:0000256" key="2">
    <source>
        <dbReference type="ARBA" id="ARBA00022723"/>
    </source>
</evidence>
<keyword evidence="5" id="KW-0732">Signal</keyword>
<dbReference type="RefSeq" id="WP_094077797.1">
    <property type="nucleotide sequence ID" value="NZ_NBYO01000003.1"/>
</dbReference>
<organism evidence="7 8">
    <name type="scientific">Notoacmeibacter marinus</name>
    <dbReference type="NCBI Taxonomy" id="1876515"/>
    <lineage>
        <taxon>Bacteria</taxon>
        <taxon>Pseudomonadati</taxon>
        <taxon>Pseudomonadota</taxon>
        <taxon>Alphaproteobacteria</taxon>
        <taxon>Hyphomicrobiales</taxon>
        <taxon>Notoacmeibacteraceae</taxon>
        <taxon>Notoacmeibacter</taxon>
    </lineage>
</organism>
<dbReference type="Gene3D" id="1.10.760.10">
    <property type="entry name" value="Cytochrome c-like domain"/>
    <property type="match status" value="1"/>
</dbReference>
<proteinExistence type="predicted"/>
<feature type="domain" description="Cytochrome c" evidence="6">
    <location>
        <begin position="50"/>
        <end position="155"/>
    </location>
</feature>
<evidence type="ECO:0000256" key="3">
    <source>
        <dbReference type="ARBA" id="ARBA00023004"/>
    </source>
</evidence>
<name>A0A231UUP7_9HYPH</name>
<dbReference type="Pfam" id="PF00034">
    <property type="entry name" value="Cytochrom_C"/>
    <property type="match status" value="1"/>
</dbReference>
<keyword evidence="2 4" id="KW-0479">Metal-binding</keyword>
<dbReference type="NCBIfam" id="TIGR04485">
    <property type="entry name" value="thiosulf_SoxX"/>
    <property type="match status" value="1"/>
</dbReference>
<gene>
    <name evidence="7" type="ORF">B7H23_12380</name>
</gene>
<accession>A0A231UUP7</accession>
<reference evidence="8" key="1">
    <citation type="journal article" date="2017" name="Int. J. Syst. Evol. Microbiol.">
        <title>Notoacmeibacter marinus gen. nov., sp. nov., isolated from the gut of a limpet and proposal of Notoacmeibacteraceae fam. nov. in the order Rhizobiales of the class Alphaproteobacteria.</title>
        <authorList>
            <person name="Huang Z."/>
            <person name="Guo F."/>
            <person name="Lai Q."/>
        </authorList>
    </citation>
    <scope>NUCLEOTIDE SEQUENCE [LARGE SCALE GENOMIC DNA]</scope>
    <source>
        <strain evidence="8">XMTR2A4</strain>
    </source>
</reference>
<keyword evidence="8" id="KW-1185">Reference proteome</keyword>
<keyword evidence="3 4" id="KW-0408">Iron</keyword>
<dbReference type="InterPro" id="IPR030999">
    <property type="entry name" value="Thiosulf_SoxX"/>
</dbReference>
<dbReference type="InterPro" id="IPR009056">
    <property type="entry name" value="Cyt_c-like_dom"/>
</dbReference>
<feature type="signal peptide" evidence="5">
    <location>
        <begin position="1"/>
        <end position="25"/>
    </location>
</feature>
<dbReference type="EMBL" id="NBYO01000003">
    <property type="protein sequence ID" value="OXS99005.1"/>
    <property type="molecule type" value="Genomic_DNA"/>
</dbReference>
<dbReference type="GO" id="GO:0020037">
    <property type="term" value="F:heme binding"/>
    <property type="evidence" value="ECO:0007669"/>
    <property type="project" value="InterPro"/>
</dbReference>
<evidence type="ECO:0000256" key="1">
    <source>
        <dbReference type="ARBA" id="ARBA00022617"/>
    </source>
</evidence>
<sequence>MTSTLRALVLASGISAVALTGSAIANDVKPEAVAFSDAGGIETPVAAQAGSADAGKKILTDRGLGNCVACHQVSSLDAPFQGNVGPSLDGVADRYEPAMLRAIIVNPKKALYEGTIMPGFYTLDVGKHVREDLVGQTILSAQQVEDVVAYLQTLKE</sequence>
<dbReference type="Proteomes" id="UP000215405">
    <property type="component" value="Unassembled WGS sequence"/>
</dbReference>
<keyword evidence="1 4" id="KW-0349">Heme</keyword>
<feature type="chain" id="PRO_5012895568" evidence="5">
    <location>
        <begin position="26"/>
        <end position="156"/>
    </location>
</feature>
<dbReference type="PROSITE" id="PS51007">
    <property type="entry name" value="CYTC"/>
    <property type="match status" value="1"/>
</dbReference>
<dbReference type="SUPFAM" id="SSF46626">
    <property type="entry name" value="Cytochrome c"/>
    <property type="match status" value="1"/>
</dbReference>
<dbReference type="GO" id="GO:0009055">
    <property type="term" value="F:electron transfer activity"/>
    <property type="evidence" value="ECO:0007669"/>
    <property type="project" value="InterPro"/>
</dbReference>
<dbReference type="AlphaFoldDB" id="A0A231UUP7"/>
<evidence type="ECO:0000259" key="6">
    <source>
        <dbReference type="PROSITE" id="PS51007"/>
    </source>
</evidence>
<comment type="caution">
    <text evidence="7">The sequence shown here is derived from an EMBL/GenBank/DDBJ whole genome shotgun (WGS) entry which is preliminary data.</text>
</comment>
<evidence type="ECO:0000313" key="8">
    <source>
        <dbReference type="Proteomes" id="UP000215405"/>
    </source>
</evidence>
<evidence type="ECO:0000313" key="7">
    <source>
        <dbReference type="EMBL" id="OXS99005.1"/>
    </source>
</evidence>
<protein>
    <submittedName>
        <fullName evidence="7">Sulfur oxidation c-type cytochrome SoxX</fullName>
    </submittedName>
</protein>
<evidence type="ECO:0000256" key="5">
    <source>
        <dbReference type="SAM" id="SignalP"/>
    </source>
</evidence>